<proteinExistence type="predicted"/>
<evidence type="ECO:0000259" key="1">
    <source>
        <dbReference type="PROSITE" id="PS51379"/>
    </source>
</evidence>
<dbReference type="InterPro" id="IPR017896">
    <property type="entry name" value="4Fe4S_Fe-S-bd"/>
</dbReference>
<dbReference type="Gene3D" id="3.40.50.300">
    <property type="entry name" value="P-loop containing nucleotide triphosphate hydrolases"/>
    <property type="match status" value="1"/>
</dbReference>
<dbReference type="CDD" id="cd03110">
    <property type="entry name" value="SIMIBI_bact_arch"/>
    <property type="match status" value="1"/>
</dbReference>
<dbReference type="SUPFAM" id="SSF52540">
    <property type="entry name" value="P-loop containing nucleoside triphosphate hydrolases"/>
    <property type="match status" value="1"/>
</dbReference>
<dbReference type="PROSITE" id="PS00198">
    <property type="entry name" value="4FE4S_FER_1"/>
    <property type="match status" value="1"/>
</dbReference>
<comment type="caution">
    <text evidence="2">The sequence shown here is derived from an EMBL/GenBank/DDBJ whole genome shotgun (WGS) entry which is preliminary data.</text>
</comment>
<gene>
    <name evidence="2" type="ORF">ASZ90_019286</name>
</gene>
<dbReference type="PANTHER" id="PTHR43534:SF1">
    <property type="entry name" value="4FE-4S CLUSTER CONTAINING PARA FAMILY ATPASE PROTEIN"/>
    <property type="match status" value="1"/>
</dbReference>
<organism evidence="2">
    <name type="scientific">hydrocarbon metagenome</name>
    <dbReference type="NCBI Taxonomy" id="938273"/>
    <lineage>
        <taxon>unclassified sequences</taxon>
        <taxon>metagenomes</taxon>
        <taxon>ecological metagenomes</taxon>
    </lineage>
</organism>
<protein>
    <submittedName>
        <fullName evidence="2">Mind superfamily p-loop atpase containing an inserted ferredoxin domain</fullName>
    </submittedName>
</protein>
<dbReference type="InterPro" id="IPR017900">
    <property type="entry name" value="4Fe4S_Fe_S_CS"/>
</dbReference>
<dbReference type="InterPro" id="IPR027417">
    <property type="entry name" value="P-loop_NTPase"/>
</dbReference>
<dbReference type="Pfam" id="PF14697">
    <property type="entry name" value="Fer4_21"/>
    <property type="match status" value="1"/>
</dbReference>
<dbReference type="EMBL" id="LNQE01001886">
    <property type="protein sequence ID" value="KUG03323.1"/>
    <property type="molecule type" value="Genomic_DNA"/>
</dbReference>
<dbReference type="Gene3D" id="3.30.70.20">
    <property type="match status" value="1"/>
</dbReference>
<dbReference type="AlphaFoldDB" id="A0A0W8E3W6"/>
<feature type="domain" description="4Fe-4S ferredoxin-type" evidence="1">
    <location>
        <begin position="59"/>
        <end position="84"/>
    </location>
</feature>
<dbReference type="PANTHER" id="PTHR43534">
    <property type="entry name" value="MIND SUPERFAMILY P-LOOP ATPASE CONTAINING AN INSERTED FERREDOXIN DOMAIN"/>
    <property type="match status" value="1"/>
</dbReference>
<accession>A0A0W8E3W6</accession>
<reference evidence="2" key="1">
    <citation type="journal article" date="2015" name="Proc. Natl. Acad. Sci. U.S.A.">
        <title>Networks of energetic and metabolic interactions define dynamics in microbial communities.</title>
        <authorList>
            <person name="Embree M."/>
            <person name="Liu J.K."/>
            <person name="Al-Bassam M.M."/>
            <person name="Zengler K."/>
        </authorList>
    </citation>
    <scope>NUCLEOTIDE SEQUENCE</scope>
</reference>
<dbReference type="PROSITE" id="PS51379">
    <property type="entry name" value="4FE4S_FER_2"/>
    <property type="match status" value="2"/>
</dbReference>
<name>A0A0W8E3W6_9ZZZZ</name>
<feature type="domain" description="4Fe-4S ferredoxin-type" evidence="1">
    <location>
        <begin position="85"/>
        <end position="114"/>
    </location>
</feature>
<sequence>MKELLVLSGKGGTGKTSLTASFVCLAEKCIACDYDVDASNLPILLKPADSVGHEFSAGLTANLDKDKCIDCGLCRDLCRFEAISSEYEISTLSCEGCGFCAEVCPVEAIEMQERPSGRWFASRSYVNGKEIPLFFAELRPGEENSGMLVAKVKSAARQKAQEEGYPLLISDGSPGIGCPVISSLVETTLVVIVTEPSVSGFHDLKRVQELLALRGVKSILLINKADIDPEASDAMEKWARECDIPCAGRLPYSSELAAAVSAGEVPVSRQRLHDLILPVWENIIQTLEK</sequence>
<evidence type="ECO:0000313" key="2">
    <source>
        <dbReference type="EMBL" id="KUG03323.1"/>
    </source>
</evidence>